<dbReference type="Gene3D" id="2.40.50.40">
    <property type="match status" value="1"/>
</dbReference>
<dbReference type="Gene3D" id="3.30.420.10">
    <property type="entry name" value="Ribonuclease H-like superfamily/Ribonuclease H"/>
    <property type="match status" value="1"/>
</dbReference>
<dbReference type="Pfam" id="PF00385">
    <property type="entry name" value="Chromo"/>
    <property type="match status" value="1"/>
</dbReference>
<sequence>MLHYSHKDFQGGHQGTNRTFERLRSEFYWIGMYADVQKFVRECVDCASAKGRPPVLGPSPGNIEARYPFEVVSMDFVTELPDYDRGNTYLLLFQDQFSGYVMCKPMRNTEAQDVAEAYEECVFRRFGASSMIRYDQDPRFMSKVFARFEDLLKSKQRATLGYRPQANAQQERSVQTVMRSVRAYVAEVDQNDWDEYAERIMFALNTSFVAARLDTPFYLVHGWDAKVTISAMLGPKPSTVHERTALEWRRKMQRDYSYALACAEDLQKKAKRARSAAQTRKWRELSDRVKAGFEAGDSVWLYIPKVRTGLSRKLAHLWHGPFRIDEIHDDFRVKLKIPGTAYRVNPWVHISRLKPTALFPKRPTSEIQVSEDDDFDAALLPEDSWEPDTAQDEYEVEEILDLRTSKRSREYLIKWKGFTDPEWIPLAQLNCGALLYEFDQGAKARARFQAMQAGDDHPGN</sequence>
<dbReference type="PROSITE" id="PS50013">
    <property type="entry name" value="CHROMO_2"/>
    <property type="match status" value="1"/>
</dbReference>
<dbReference type="GO" id="GO:0003676">
    <property type="term" value="F:nucleic acid binding"/>
    <property type="evidence" value="ECO:0007669"/>
    <property type="project" value="InterPro"/>
</dbReference>
<proteinExistence type="predicted"/>
<dbReference type="InterPro" id="IPR041588">
    <property type="entry name" value="Integrase_H2C2"/>
</dbReference>
<dbReference type="SMART" id="SM00298">
    <property type="entry name" value="CHROMO"/>
    <property type="match status" value="1"/>
</dbReference>
<dbReference type="CDD" id="cd00024">
    <property type="entry name" value="CD_CSD"/>
    <property type="match status" value="1"/>
</dbReference>
<dbReference type="EMBL" id="NBNE01010803">
    <property type="protein sequence ID" value="OWY97140.1"/>
    <property type="molecule type" value="Genomic_DNA"/>
</dbReference>
<reference evidence="4" key="1">
    <citation type="submission" date="2017-03" db="EMBL/GenBank/DDBJ databases">
        <title>Phytopthora megakarya and P. palmivora, two closely related causual agents of cacao black pod achieved similar genome size and gene model numbers by different mechanisms.</title>
        <authorList>
            <person name="Ali S."/>
            <person name="Shao J."/>
            <person name="Larry D.J."/>
            <person name="Kronmiller B."/>
            <person name="Shen D."/>
            <person name="Strem M.D."/>
            <person name="Melnick R.L."/>
            <person name="Guiltinan M.J."/>
            <person name="Tyler B.M."/>
            <person name="Meinhardt L.W."/>
            <person name="Bailey B.A."/>
        </authorList>
    </citation>
    <scope>NUCLEOTIDE SEQUENCE [LARGE SCALE GENOMIC DNA]</scope>
    <source>
        <strain evidence="4">zdho120</strain>
    </source>
</reference>
<comment type="caution">
    <text evidence="3">The sequence shown here is derived from an EMBL/GenBank/DDBJ whole genome shotgun (WGS) entry which is preliminary data.</text>
</comment>
<dbReference type="GO" id="GO:0015074">
    <property type="term" value="P:DNA integration"/>
    <property type="evidence" value="ECO:0007669"/>
    <property type="project" value="InterPro"/>
</dbReference>
<keyword evidence="4" id="KW-1185">Reference proteome</keyword>
<dbReference type="InterPro" id="IPR000953">
    <property type="entry name" value="Chromo/chromo_shadow_dom"/>
</dbReference>
<dbReference type="Gene3D" id="1.10.340.70">
    <property type="match status" value="1"/>
</dbReference>
<dbReference type="PANTHER" id="PTHR37984:SF5">
    <property type="entry name" value="PROTEIN NYNRIN-LIKE"/>
    <property type="match status" value="1"/>
</dbReference>
<evidence type="ECO:0000313" key="4">
    <source>
        <dbReference type="Proteomes" id="UP000198211"/>
    </source>
</evidence>
<dbReference type="InterPro" id="IPR001584">
    <property type="entry name" value="Integrase_cat-core"/>
</dbReference>
<keyword evidence="3" id="KW-0808">Transferase</keyword>
<protein>
    <submittedName>
        <fullName evidence="3">Reverse transcriptase</fullName>
    </submittedName>
</protein>
<gene>
    <name evidence="3" type="ORF">PHMEG_00032406</name>
</gene>
<dbReference type="SUPFAM" id="SSF53098">
    <property type="entry name" value="Ribonuclease H-like"/>
    <property type="match status" value="1"/>
</dbReference>
<dbReference type="SUPFAM" id="SSF54160">
    <property type="entry name" value="Chromo domain-like"/>
    <property type="match status" value="1"/>
</dbReference>
<accession>A0A225UVM3</accession>
<evidence type="ECO:0000259" key="2">
    <source>
        <dbReference type="PROSITE" id="PS50994"/>
    </source>
</evidence>
<feature type="domain" description="Chromo" evidence="1">
    <location>
        <begin position="394"/>
        <end position="450"/>
    </location>
</feature>
<feature type="domain" description="Integrase catalytic" evidence="2">
    <location>
        <begin position="64"/>
        <end position="224"/>
    </location>
</feature>
<name>A0A225UVM3_9STRA</name>
<dbReference type="InterPro" id="IPR012337">
    <property type="entry name" value="RNaseH-like_sf"/>
</dbReference>
<dbReference type="AlphaFoldDB" id="A0A225UVM3"/>
<dbReference type="PANTHER" id="PTHR37984">
    <property type="entry name" value="PROTEIN CBG26694"/>
    <property type="match status" value="1"/>
</dbReference>
<dbReference type="InterPro" id="IPR023780">
    <property type="entry name" value="Chromo_domain"/>
</dbReference>
<keyword evidence="3" id="KW-0548">Nucleotidyltransferase</keyword>
<organism evidence="3 4">
    <name type="scientific">Phytophthora megakarya</name>
    <dbReference type="NCBI Taxonomy" id="4795"/>
    <lineage>
        <taxon>Eukaryota</taxon>
        <taxon>Sar</taxon>
        <taxon>Stramenopiles</taxon>
        <taxon>Oomycota</taxon>
        <taxon>Peronosporomycetes</taxon>
        <taxon>Peronosporales</taxon>
        <taxon>Peronosporaceae</taxon>
        <taxon>Phytophthora</taxon>
    </lineage>
</organism>
<keyword evidence="3" id="KW-0695">RNA-directed DNA polymerase</keyword>
<dbReference type="Pfam" id="PF00665">
    <property type="entry name" value="rve"/>
    <property type="match status" value="1"/>
</dbReference>
<dbReference type="GO" id="GO:0003964">
    <property type="term" value="F:RNA-directed DNA polymerase activity"/>
    <property type="evidence" value="ECO:0007669"/>
    <property type="project" value="UniProtKB-KW"/>
</dbReference>
<dbReference type="OrthoDB" id="92494at2759"/>
<dbReference type="InterPro" id="IPR016197">
    <property type="entry name" value="Chromo-like_dom_sf"/>
</dbReference>
<dbReference type="InterPro" id="IPR050951">
    <property type="entry name" value="Retrovirus_Pol_polyprotein"/>
</dbReference>
<dbReference type="PROSITE" id="PS50994">
    <property type="entry name" value="INTEGRASE"/>
    <property type="match status" value="1"/>
</dbReference>
<evidence type="ECO:0000313" key="3">
    <source>
        <dbReference type="EMBL" id="OWY97140.1"/>
    </source>
</evidence>
<evidence type="ECO:0000259" key="1">
    <source>
        <dbReference type="PROSITE" id="PS50013"/>
    </source>
</evidence>
<dbReference type="Pfam" id="PF17921">
    <property type="entry name" value="Integrase_H2C2"/>
    <property type="match status" value="1"/>
</dbReference>
<dbReference type="InterPro" id="IPR036397">
    <property type="entry name" value="RNaseH_sf"/>
</dbReference>
<dbReference type="Proteomes" id="UP000198211">
    <property type="component" value="Unassembled WGS sequence"/>
</dbReference>